<name>A0A382RR65_9ZZZZ</name>
<dbReference type="SUPFAM" id="SSF52025">
    <property type="entry name" value="PA domain"/>
    <property type="match status" value="1"/>
</dbReference>
<dbReference type="SUPFAM" id="SSF53187">
    <property type="entry name" value="Zn-dependent exopeptidases"/>
    <property type="match status" value="1"/>
</dbReference>
<evidence type="ECO:0000313" key="1">
    <source>
        <dbReference type="EMBL" id="SVD00183.1"/>
    </source>
</evidence>
<evidence type="ECO:0008006" key="2">
    <source>
        <dbReference type="Google" id="ProtNLM"/>
    </source>
</evidence>
<accession>A0A382RR65</accession>
<sequence length="305" mass="31724">MSRFTPFIVSVTIKLAFAGTAEALYAYPAQSCPDLATLADNLSAASAHVRYLSDDALGGREVGTPGARCAADYIAHQFEAIGLQGAGSDGGYFQRFPVRAGSSLGAQNLLRSAGMAYPVGSEWIPLGYSASTSVTAELIYALDGINRPEHADNEYPELEIQGRIVVVEEGDVLSPLNRTLQADTHFKASVAAGRGAGALLVLLREGSELPDLSREARSALSIPVAALSGEVAVHIRNAARGGNVARVETSVRPQATEARNVVAILPGADPKLSSEVIVVGAHYDHLGLGGEGSLDPDARGVVHNG</sequence>
<proteinExistence type="predicted"/>
<dbReference type="EMBL" id="UINC01123604">
    <property type="protein sequence ID" value="SVD00183.1"/>
    <property type="molecule type" value="Genomic_DNA"/>
</dbReference>
<dbReference type="Gene3D" id="3.40.630.10">
    <property type="entry name" value="Zn peptidases"/>
    <property type="match status" value="1"/>
</dbReference>
<reference evidence="1" key="1">
    <citation type="submission" date="2018-05" db="EMBL/GenBank/DDBJ databases">
        <authorList>
            <person name="Lanie J.A."/>
            <person name="Ng W.-L."/>
            <person name="Kazmierczak K.M."/>
            <person name="Andrzejewski T.M."/>
            <person name="Davidsen T.M."/>
            <person name="Wayne K.J."/>
            <person name="Tettelin H."/>
            <person name="Glass J.I."/>
            <person name="Rusch D."/>
            <person name="Podicherti R."/>
            <person name="Tsui H.-C.T."/>
            <person name="Winkler M.E."/>
        </authorList>
    </citation>
    <scope>NUCLEOTIDE SEQUENCE</scope>
</reference>
<dbReference type="AlphaFoldDB" id="A0A382RR65"/>
<dbReference type="InterPro" id="IPR046450">
    <property type="entry name" value="PA_dom_sf"/>
</dbReference>
<gene>
    <name evidence="1" type="ORF">METZ01_LOCUS353037</name>
</gene>
<protein>
    <recommendedName>
        <fullName evidence="2">Peptidase M28 domain-containing protein</fullName>
    </recommendedName>
</protein>
<organism evidence="1">
    <name type="scientific">marine metagenome</name>
    <dbReference type="NCBI Taxonomy" id="408172"/>
    <lineage>
        <taxon>unclassified sequences</taxon>
        <taxon>metagenomes</taxon>
        <taxon>ecological metagenomes</taxon>
    </lineage>
</organism>
<feature type="non-terminal residue" evidence="1">
    <location>
        <position position="305"/>
    </location>
</feature>
<dbReference type="Gene3D" id="3.50.30.30">
    <property type="match status" value="1"/>
</dbReference>